<dbReference type="Proteomes" id="UP000663845">
    <property type="component" value="Unassembled WGS sequence"/>
</dbReference>
<evidence type="ECO:0000256" key="2">
    <source>
        <dbReference type="ARBA" id="ARBA00022676"/>
    </source>
</evidence>
<dbReference type="PROSITE" id="PS51996">
    <property type="entry name" value="TR_MART"/>
    <property type="match status" value="1"/>
</dbReference>
<organism evidence="10 11">
    <name type="scientific">Adineta steineri</name>
    <dbReference type="NCBI Taxonomy" id="433720"/>
    <lineage>
        <taxon>Eukaryota</taxon>
        <taxon>Metazoa</taxon>
        <taxon>Spiralia</taxon>
        <taxon>Gnathifera</taxon>
        <taxon>Rotifera</taxon>
        <taxon>Eurotatoria</taxon>
        <taxon>Bdelloidea</taxon>
        <taxon>Adinetida</taxon>
        <taxon>Adinetidae</taxon>
        <taxon>Adineta</taxon>
    </lineage>
</organism>
<comment type="catalytic activity">
    <reaction evidence="6 7">
        <text>L-arginyl-[protein] + NAD(+) = N(omega)-(ADP-D-ribosyl)-L-arginyl-[protein] + nicotinamide + H(+)</text>
        <dbReference type="Rhea" id="RHEA:19149"/>
        <dbReference type="Rhea" id="RHEA-COMP:10532"/>
        <dbReference type="Rhea" id="RHEA-COMP:15087"/>
        <dbReference type="ChEBI" id="CHEBI:15378"/>
        <dbReference type="ChEBI" id="CHEBI:17154"/>
        <dbReference type="ChEBI" id="CHEBI:29965"/>
        <dbReference type="ChEBI" id="CHEBI:57540"/>
        <dbReference type="ChEBI" id="CHEBI:142554"/>
        <dbReference type="EC" id="2.4.2.31"/>
    </reaction>
</comment>
<sequence>MKQELIPTRSNRYGNKTVEELNEANLSPIHGYEDLNITTLEEIIERLAPFVDDIQKYVHCAKQNCSHSSSDTLTLDESAAIYLYTMSTPVFSRLNDALRAKNRDALKPWFGFLKLFMSALGKLPSSSITVWRAIAADVGSSLLEDEAKIWWSVNSSTTAINVVEAYLGDTSGTLFAIDAIDGKNISNYSTFPEEKEVVLMPGTRVRVKSKPLSYKNVLWIVHLSQETTQSVDTSNIVDSIHTVNHSTHSTPDSPSIFPILEDLSNPSIFENSPILPPSEDNAPKFYQSSRRQIIVITSIIFVSCIIAVTVICSVTLSPLSKQQSIPSNTVTRCNFSFAPMVPYTTGVGPLSVVSDDFNGDNRSDVIIANFVDSTIGILLGLGNGSFLPQTTIPTMRSPSEIVLGDFNGDNQSDLVVTNFGNNTISIFVGHDDGSFSPQATYPTDNSPFSAVVGDFNNDNRTDIVVANEYSNNIGVFLGYGNGSFTAQTTFTTGIRPLGVAVGDFNNDNKSDLAVVNIDSHSVSIFLNYGNGTFTTQTTFATGNSPTAIAISDFNDDNQTDLVVTNQDSGTISLFYGYGNGNFSTQITLPAGLRPYGVSTGDFNGDNRKDIVVTNYSSNNTSVFLGFGNGSFSTQIVFPVRAGASGVAVADFNGDGRQDLAVTNDNNATVSILLNTCQ</sequence>
<dbReference type="Pfam" id="PF13517">
    <property type="entry name" value="FG-GAP_3"/>
    <property type="match status" value="3"/>
</dbReference>
<dbReference type="SUPFAM" id="SSF56399">
    <property type="entry name" value="ADP-ribosylation"/>
    <property type="match status" value="1"/>
</dbReference>
<evidence type="ECO:0000256" key="5">
    <source>
        <dbReference type="ARBA" id="ARBA00022729"/>
    </source>
</evidence>
<proteinExistence type="inferred from homology"/>
<evidence type="ECO:0000256" key="4">
    <source>
        <dbReference type="ARBA" id="ARBA00022695"/>
    </source>
</evidence>
<dbReference type="Gene3D" id="3.90.176.10">
    <property type="entry name" value="Toxin ADP-ribosyltransferase, Chain A, domain 1"/>
    <property type="match status" value="1"/>
</dbReference>
<protein>
    <recommendedName>
        <fullName evidence="7">NAD(P)(+)--arginine ADP-ribosyltransferase</fullName>
        <ecNumber evidence="7">2.4.2.31</ecNumber>
    </recommendedName>
    <alternativeName>
        <fullName evidence="7">Mono(ADP-ribosyl)transferase</fullName>
    </alternativeName>
</protein>
<evidence type="ECO:0000256" key="7">
    <source>
        <dbReference type="RuleBase" id="RU361228"/>
    </source>
</evidence>
<keyword evidence="7" id="KW-0521">NADP</keyword>
<dbReference type="AlphaFoldDB" id="A0A819G0L1"/>
<gene>
    <name evidence="9" type="ORF">JYZ213_LOCUS9939</name>
    <name evidence="10" type="ORF">OXD698_LOCUS22599</name>
</gene>
<evidence type="ECO:0000256" key="8">
    <source>
        <dbReference type="SAM" id="Phobius"/>
    </source>
</evidence>
<keyword evidence="8" id="KW-0812">Transmembrane</keyword>
<evidence type="ECO:0000313" key="10">
    <source>
        <dbReference type="EMBL" id="CAF3875469.1"/>
    </source>
</evidence>
<accession>A0A819G0L1</accession>
<comment type="similarity">
    <text evidence="1 7">Belongs to the Arg-specific ADP-ribosyltransferase family.</text>
</comment>
<keyword evidence="2 7" id="KW-0328">Glycosyltransferase</keyword>
<dbReference type="Gene3D" id="2.30.30.100">
    <property type="match status" value="6"/>
</dbReference>
<reference evidence="10" key="1">
    <citation type="submission" date="2021-02" db="EMBL/GenBank/DDBJ databases">
        <authorList>
            <person name="Nowell W R."/>
        </authorList>
    </citation>
    <scope>NUCLEOTIDE SEQUENCE</scope>
</reference>
<keyword evidence="5" id="KW-0732">Signal</keyword>
<keyword evidence="7" id="KW-0520">NAD</keyword>
<dbReference type="PANTHER" id="PTHR46580">
    <property type="entry name" value="SENSOR KINASE-RELATED"/>
    <property type="match status" value="1"/>
</dbReference>
<evidence type="ECO:0000313" key="11">
    <source>
        <dbReference type="Proteomes" id="UP000663844"/>
    </source>
</evidence>
<dbReference type="SUPFAM" id="SSF69318">
    <property type="entry name" value="Integrin alpha N-terminal domain"/>
    <property type="match status" value="1"/>
</dbReference>
<name>A0A819G0L1_9BILA</name>
<dbReference type="InterPro" id="IPR013517">
    <property type="entry name" value="FG-GAP"/>
</dbReference>
<comment type="caution">
    <text evidence="10">The sequence shown here is derived from an EMBL/GenBank/DDBJ whole genome shotgun (WGS) entry which is preliminary data.</text>
</comment>
<evidence type="ECO:0000313" key="9">
    <source>
        <dbReference type="EMBL" id="CAF0889474.1"/>
    </source>
</evidence>
<keyword evidence="8" id="KW-0472">Membrane</keyword>
<evidence type="ECO:0000256" key="3">
    <source>
        <dbReference type="ARBA" id="ARBA00022679"/>
    </source>
</evidence>
<dbReference type="GO" id="GO:0016779">
    <property type="term" value="F:nucleotidyltransferase activity"/>
    <property type="evidence" value="ECO:0007669"/>
    <property type="project" value="UniProtKB-KW"/>
</dbReference>
<dbReference type="Proteomes" id="UP000663844">
    <property type="component" value="Unassembled WGS sequence"/>
</dbReference>
<feature type="transmembrane region" description="Helical" evidence="8">
    <location>
        <begin position="293"/>
        <end position="316"/>
    </location>
</feature>
<keyword evidence="4" id="KW-0548">Nucleotidyltransferase</keyword>
<keyword evidence="8" id="KW-1133">Transmembrane helix</keyword>
<dbReference type="PANTHER" id="PTHR46580:SF4">
    <property type="entry name" value="ATP_GTP-BINDING PROTEIN"/>
    <property type="match status" value="1"/>
</dbReference>
<dbReference type="InterPro" id="IPR000768">
    <property type="entry name" value="ART"/>
</dbReference>
<dbReference type="GO" id="GO:0106274">
    <property type="term" value="F:NAD+-protein-arginine ADP-ribosyltransferase activity"/>
    <property type="evidence" value="ECO:0007669"/>
    <property type="project" value="UniProtKB-EC"/>
</dbReference>
<dbReference type="EC" id="2.4.2.31" evidence="7"/>
<dbReference type="EMBL" id="CAJOAZ010001940">
    <property type="protein sequence ID" value="CAF3875469.1"/>
    <property type="molecule type" value="Genomic_DNA"/>
</dbReference>
<dbReference type="InterPro" id="IPR028994">
    <property type="entry name" value="Integrin_alpha_N"/>
</dbReference>
<keyword evidence="3 7" id="KW-0808">Transferase</keyword>
<dbReference type="EMBL" id="CAJNOG010000071">
    <property type="protein sequence ID" value="CAF0889474.1"/>
    <property type="molecule type" value="Genomic_DNA"/>
</dbReference>
<evidence type="ECO:0000256" key="1">
    <source>
        <dbReference type="ARBA" id="ARBA00009558"/>
    </source>
</evidence>
<evidence type="ECO:0000256" key="6">
    <source>
        <dbReference type="ARBA" id="ARBA00047597"/>
    </source>
</evidence>
<dbReference type="Pfam" id="PF01129">
    <property type="entry name" value="ART"/>
    <property type="match status" value="1"/>
</dbReference>